<dbReference type="SUPFAM" id="SSF51735">
    <property type="entry name" value="NAD(P)-binding Rossmann-fold domains"/>
    <property type="match status" value="1"/>
</dbReference>
<organism evidence="7 8">
    <name type="scientific">Peptoniphilus duerdenii ATCC BAA-1640</name>
    <dbReference type="NCBI Taxonomy" id="862517"/>
    <lineage>
        <taxon>Bacteria</taxon>
        <taxon>Bacillati</taxon>
        <taxon>Bacillota</taxon>
        <taxon>Tissierellia</taxon>
        <taxon>Tissierellales</taxon>
        <taxon>Peptoniphilaceae</taxon>
        <taxon>Peptoniphilus</taxon>
    </lineage>
</organism>
<dbReference type="SUPFAM" id="SSF52283">
    <property type="entry name" value="Formate/glycerate dehydrogenase catalytic domain-like"/>
    <property type="match status" value="1"/>
</dbReference>
<dbReference type="PANTHER" id="PTHR43333">
    <property type="entry name" value="2-HACID_DH_C DOMAIN-CONTAINING PROTEIN"/>
    <property type="match status" value="1"/>
</dbReference>
<evidence type="ECO:0000256" key="4">
    <source>
        <dbReference type="RuleBase" id="RU003719"/>
    </source>
</evidence>
<dbReference type="eggNOG" id="COG0111">
    <property type="taxonomic scope" value="Bacteria"/>
</dbReference>
<evidence type="ECO:0000256" key="2">
    <source>
        <dbReference type="ARBA" id="ARBA00023002"/>
    </source>
</evidence>
<comment type="caution">
    <text evidence="7">The sequence shown here is derived from an EMBL/GenBank/DDBJ whole genome shotgun (WGS) entry which is preliminary data.</text>
</comment>
<dbReference type="AlphaFoldDB" id="E0NKP8"/>
<evidence type="ECO:0000256" key="3">
    <source>
        <dbReference type="ARBA" id="ARBA00023027"/>
    </source>
</evidence>
<feature type="domain" description="D-isomer specific 2-hydroxyacid dehydrogenase NAD-binding" evidence="6">
    <location>
        <begin position="108"/>
        <end position="279"/>
    </location>
</feature>
<feature type="domain" description="D-isomer specific 2-hydroxyacid dehydrogenase catalytic" evidence="5">
    <location>
        <begin position="40"/>
        <end position="310"/>
    </location>
</feature>
<dbReference type="InterPro" id="IPR006139">
    <property type="entry name" value="D-isomer_2_OHA_DH_cat_dom"/>
</dbReference>
<dbReference type="InterPro" id="IPR006140">
    <property type="entry name" value="D-isomer_DH_NAD-bd"/>
</dbReference>
<dbReference type="InterPro" id="IPR036291">
    <property type="entry name" value="NAD(P)-bd_dom_sf"/>
</dbReference>
<sequence length="316" mass="36500">MKALIFNDKLKELAEYGKDLGYDTYHVTNSDIKSGNYPNDVDIICGGMEFKLLNREKLKEFKNLKYIFLYSVGIDYMDFEYIKEKGIILCNNHGAYSEPIAEWIVYNILQIEKQNKKYLEQQKHHIWKRLEGTGTLYDKHALFLGTGAIAKETLVRLKPFVKTITGVNTSGRKVEGFDEIVKNEDLEKVLPKMDYVVSFLPTTEKTYKSLDSKFFANMKKGSSFINISRGTVVDEEALFDALKSNHLKAAALDVVFKEPLDEKSKLWDLENIYITPHTSDASEDFLRRRARSAAENLKRLKEKEELINIVDFEKGY</sequence>
<evidence type="ECO:0000259" key="5">
    <source>
        <dbReference type="Pfam" id="PF00389"/>
    </source>
</evidence>
<dbReference type="HOGENOM" id="CLU_019796_1_0_9"/>
<dbReference type="RefSeq" id="WP_008901552.1">
    <property type="nucleotide sequence ID" value="NZ_GL397071.1"/>
</dbReference>
<dbReference type="Gene3D" id="3.40.50.720">
    <property type="entry name" value="NAD(P)-binding Rossmann-like Domain"/>
    <property type="match status" value="2"/>
</dbReference>
<dbReference type="GO" id="GO:0033711">
    <property type="term" value="F:4-phosphoerythronate dehydrogenase activity"/>
    <property type="evidence" value="ECO:0007669"/>
    <property type="project" value="UniProtKB-EC"/>
</dbReference>
<evidence type="ECO:0000256" key="1">
    <source>
        <dbReference type="ARBA" id="ARBA00005854"/>
    </source>
</evidence>
<reference evidence="7 8" key="1">
    <citation type="submission" date="2010-07" db="EMBL/GenBank/DDBJ databases">
        <authorList>
            <person name="Muzny D."/>
            <person name="Qin X."/>
            <person name="Deng J."/>
            <person name="Jiang H."/>
            <person name="Liu Y."/>
            <person name="Qu J."/>
            <person name="Song X.-Z."/>
            <person name="Zhang L."/>
            <person name="Thornton R."/>
            <person name="Coyle M."/>
            <person name="Francisco L."/>
            <person name="Jackson L."/>
            <person name="Javaid M."/>
            <person name="Korchina V."/>
            <person name="Kovar C."/>
            <person name="Mata R."/>
            <person name="Mathew T."/>
            <person name="Ngo R."/>
            <person name="Nguyen L."/>
            <person name="Nguyen N."/>
            <person name="Okwuonu G."/>
            <person name="Ongeri F."/>
            <person name="Pham C."/>
            <person name="Simmons D."/>
            <person name="Wilczek-Boney K."/>
            <person name="Hale W."/>
            <person name="Jakkamsetti A."/>
            <person name="Pham P."/>
            <person name="Ruth R."/>
            <person name="San Lucas F."/>
            <person name="Warren J."/>
            <person name="Zhang J."/>
            <person name="Zhao Z."/>
            <person name="Zhou C."/>
            <person name="Zhu D."/>
            <person name="Lee S."/>
            <person name="Bess C."/>
            <person name="Blankenburg K."/>
            <person name="Forbes L."/>
            <person name="Fu Q."/>
            <person name="Gubbala S."/>
            <person name="Hirani K."/>
            <person name="Jayaseelan J.C."/>
            <person name="Lara F."/>
            <person name="Munidasa M."/>
            <person name="Palculict T."/>
            <person name="Patil S."/>
            <person name="Pu L.-L."/>
            <person name="Saada N."/>
            <person name="Tang L."/>
            <person name="Weissenberger G."/>
            <person name="Zhu Y."/>
            <person name="Hemphill L."/>
            <person name="Shang Y."/>
            <person name="Youmans B."/>
            <person name="Ayvaz T."/>
            <person name="Ross M."/>
            <person name="Santibanez J."/>
            <person name="Aqrawi P."/>
            <person name="Gross S."/>
            <person name="Joshi V."/>
            <person name="Fowler G."/>
            <person name="Nazareth L."/>
            <person name="Reid J."/>
            <person name="Worley K."/>
            <person name="Petrosino J."/>
            <person name="Highlander S."/>
            <person name="Gibbs R."/>
        </authorList>
    </citation>
    <scope>NUCLEOTIDE SEQUENCE [LARGE SCALE GENOMIC DNA]</scope>
    <source>
        <strain evidence="7 8">ATCC BAA-1640</strain>
    </source>
</reference>
<dbReference type="Proteomes" id="UP000003280">
    <property type="component" value="Unassembled WGS sequence"/>
</dbReference>
<dbReference type="Pfam" id="PF00389">
    <property type="entry name" value="2-Hacid_dh"/>
    <property type="match status" value="1"/>
</dbReference>
<keyword evidence="3" id="KW-0520">NAD</keyword>
<evidence type="ECO:0000313" key="7">
    <source>
        <dbReference type="EMBL" id="EFM25675.1"/>
    </source>
</evidence>
<name>E0NKP8_9FIRM</name>
<proteinExistence type="inferred from homology"/>
<comment type="similarity">
    <text evidence="1 4">Belongs to the D-isomer specific 2-hydroxyacid dehydrogenase family.</text>
</comment>
<dbReference type="PANTHER" id="PTHR43333:SF1">
    <property type="entry name" value="D-ISOMER SPECIFIC 2-HYDROXYACID DEHYDROGENASE NAD-BINDING DOMAIN-CONTAINING PROTEIN"/>
    <property type="match status" value="1"/>
</dbReference>
<keyword evidence="2 4" id="KW-0560">Oxidoreductase</keyword>
<dbReference type="Pfam" id="PF02826">
    <property type="entry name" value="2-Hacid_dh_C"/>
    <property type="match status" value="1"/>
</dbReference>
<protein>
    <submittedName>
        <fullName evidence="7">4-phosphoerythronate dehydrogenase</fullName>
        <ecNumber evidence="7">1.1.1.290</ecNumber>
    </submittedName>
</protein>
<evidence type="ECO:0000313" key="8">
    <source>
        <dbReference type="Proteomes" id="UP000003280"/>
    </source>
</evidence>
<dbReference type="EC" id="1.1.1.290" evidence="7"/>
<dbReference type="CDD" id="cd12155">
    <property type="entry name" value="PGDH_1"/>
    <property type="match status" value="1"/>
</dbReference>
<accession>E0NKP8</accession>
<gene>
    <name evidence="7" type="primary">pdxB</name>
    <name evidence="7" type="ORF">HMPREF9225_0737</name>
</gene>
<dbReference type="OrthoDB" id="9805416at2"/>
<keyword evidence="8" id="KW-1185">Reference proteome</keyword>
<evidence type="ECO:0000259" key="6">
    <source>
        <dbReference type="Pfam" id="PF02826"/>
    </source>
</evidence>
<dbReference type="EMBL" id="AEEH01000028">
    <property type="protein sequence ID" value="EFM25675.1"/>
    <property type="molecule type" value="Genomic_DNA"/>
</dbReference>
<dbReference type="STRING" id="862517.HMPREF9225_0737"/>
<dbReference type="GO" id="GO:0051287">
    <property type="term" value="F:NAD binding"/>
    <property type="evidence" value="ECO:0007669"/>
    <property type="project" value="InterPro"/>
</dbReference>